<dbReference type="InterPro" id="IPR052897">
    <property type="entry name" value="Sec-Metab_Biosynth_Hydrolase"/>
</dbReference>
<sequence length="271" mass="29249">MTKPVFLFFPGAWHSTNFFDKVVGRLEHLGYQCVAIQLPSVGRVPPTTDLDEDIAVIRSAVLKELDAGRNVVTNAHSYAGIPVSSALHGLGTIARQRAGLLGGVVKLTYITSFITSEGTSLLDIIGGLPNEWVVDAVRKNGSHYNLDSMTDYPTQDGNVSFQADLVDRLYHDVPRQEAEEMIAALQPHALGALQGKMKSPAAWREIPVAYMVCEEDRALPAGAQDAMIQGVKAAGADVEIERVAASHSPYLSQPDTVVKFLLRAAGEVVDE</sequence>
<comment type="pathway">
    <text evidence="2">Mycotoxin biosynthesis.</text>
</comment>
<evidence type="ECO:0000313" key="8">
    <source>
        <dbReference type="Proteomes" id="UP000292402"/>
    </source>
</evidence>
<dbReference type="PANTHER" id="PTHR37017:SF11">
    <property type="entry name" value="ESTERASE_LIPASE_THIOESTERASE DOMAIN-CONTAINING PROTEIN"/>
    <property type="match status" value="1"/>
</dbReference>
<comment type="subcellular location">
    <subcellularLocation>
        <location evidence="1">Peroxisome</location>
    </subcellularLocation>
</comment>
<evidence type="ECO:0000256" key="3">
    <source>
        <dbReference type="ARBA" id="ARBA00005668"/>
    </source>
</evidence>
<dbReference type="InterPro" id="IPR000073">
    <property type="entry name" value="AB_hydrolase_1"/>
</dbReference>
<dbReference type="PANTHER" id="PTHR37017">
    <property type="entry name" value="AB HYDROLASE-1 DOMAIN-CONTAINING PROTEIN-RELATED"/>
    <property type="match status" value="1"/>
</dbReference>
<dbReference type="AlphaFoldDB" id="A0A4Q4MQA6"/>
<evidence type="ECO:0000256" key="1">
    <source>
        <dbReference type="ARBA" id="ARBA00004275"/>
    </source>
</evidence>
<dbReference type="GO" id="GO:0005777">
    <property type="term" value="C:peroxisome"/>
    <property type="evidence" value="ECO:0007669"/>
    <property type="project" value="UniProtKB-SubCell"/>
</dbReference>
<evidence type="ECO:0000256" key="5">
    <source>
        <dbReference type="ARBA" id="ARBA00023140"/>
    </source>
</evidence>
<dbReference type="SUPFAM" id="SSF53474">
    <property type="entry name" value="alpha/beta-Hydrolases"/>
    <property type="match status" value="1"/>
</dbReference>
<reference evidence="8" key="1">
    <citation type="journal article" date="2019" name="bioRxiv">
        <title>Genomics, evolutionary history and diagnostics of the Alternaria alternata species group including apple and Asian pear pathotypes.</title>
        <authorList>
            <person name="Armitage A.D."/>
            <person name="Cockerton H.M."/>
            <person name="Sreenivasaprasad S."/>
            <person name="Woodhall J.W."/>
            <person name="Lane C.R."/>
            <person name="Harrison R.J."/>
            <person name="Clarkson J.P."/>
        </authorList>
    </citation>
    <scope>NUCLEOTIDE SEQUENCE [LARGE SCALE GENOMIC DNA]</scope>
    <source>
        <strain evidence="8">FERA 1082</strain>
    </source>
</reference>
<comment type="similarity">
    <text evidence="3">Belongs to the AB hydrolase superfamily. AKT2 hydrolase family.</text>
</comment>
<name>A0A4Q4MQA6_9PLEO</name>
<comment type="caution">
    <text evidence="7">The sequence shown here is derived from an EMBL/GenBank/DDBJ whole genome shotgun (WGS) entry which is preliminary data.</text>
</comment>
<organism evidence="7 8">
    <name type="scientific">Alternaria tenuissima</name>
    <dbReference type="NCBI Taxonomy" id="119927"/>
    <lineage>
        <taxon>Eukaryota</taxon>
        <taxon>Fungi</taxon>
        <taxon>Dikarya</taxon>
        <taxon>Ascomycota</taxon>
        <taxon>Pezizomycotina</taxon>
        <taxon>Dothideomycetes</taxon>
        <taxon>Pleosporomycetidae</taxon>
        <taxon>Pleosporales</taxon>
        <taxon>Pleosporineae</taxon>
        <taxon>Pleosporaceae</taxon>
        <taxon>Alternaria</taxon>
        <taxon>Alternaria sect. Alternaria</taxon>
        <taxon>Alternaria alternata complex</taxon>
    </lineage>
</organism>
<dbReference type="Gene3D" id="3.40.50.1820">
    <property type="entry name" value="alpha/beta hydrolase"/>
    <property type="match status" value="1"/>
</dbReference>
<evidence type="ECO:0000313" key="7">
    <source>
        <dbReference type="EMBL" id="RYN56652.1"/>
    </source>
</evidence>
<protein>
    <recommendedName>
        <fullName evidence="6">AB hydrolase-1 domain-containing protein</fullName>
    </recommendedName>
</protein>
<keyword evidence="4" id="KW-0843">Virulence</keyword>
<accession>A0A4Q4MQA6</accession>
<keyword evidence="5" id="KW-0576">Peroxisome</keyword>
<feature type="domain" description="AB hydrolase-1" evidence="6">
    <location>
        <begin position="7"/>
        <end position="259"/>
    </location>
</feature>
<dbReference type="Pfam" id="PF12697">
    <property type="entry name" value="Abhydrolase_6"/>
    <property type="match status" value="1"/>
</dbReference>
<proteinExistence type="inferred from homology"/>
<evidence type="ECO:0000259" key="6">
    <source>
        <dbReference type="Pfam" id="PF12697"/>
    </source>
</evidence>
<dbReference type="InterPro" id="IPR029058">
    <property type="entry name" value="AB_hydrolase_fold"/>
</dbReference>
<gene>
    <name evidence="7" type="ORF">AA0114_g2746</name>
</gene>
<dbReference type="Proteomes" id="UP000292402">
    <property type="component" value="Unassembled WGS sequence"/>
</dbReference>
<evidence type="ECO:0000256" key="2">
    <source>
        <dbReference type="ARBA" id="ARBA00004685"/>
    </source>
</evidence>
<evidence type="ECO:0000256" key="4">
    <source>
        <dbReference type="ARBA" id="ARBA00023026"/>
    </source>
</evidence>
<dbReference type="EMBL" id="PDXA01000007">
    <property type="protein sequence ID" value="RYN56652.1"/>
    <property type="molecule type" value="Genomic_DNA"/>
</dbReference>